<feature type="transmembrane region" description="Helical" evidence="5">
    <location>
        <begin position="64"/>
        <end position="90"/>
    </location>
</feature>
<evidence type="ECO:0000313" key="6">
    <source>
        <dbReference type="EMBL" id="MFD2933449.1"/>
    </source>
</evidence>
<keyword evidence="7" id="KW-1185">Reference proteome</keyword>
<comment type="subcellular location">
    <subcellularLocation>
        <location evidence="1">Membrane</location>
        <topology evidence="1">Multi-pass membrane protein</topology>
    </subcellularLocation>
</comment>
<evidence type="ECO:0000256" key="2">
    <source>
        <dbReference type="ARBA" id="ARBA00022692"/>
    </source>
</evidence>
<dbReference type="Pfam" id="PF07681">
    <property type="entry name" value="DoxX"/>
    <property type="match status" value="1"/>
</dbReference>
<keyword evidence="4 5" id="KW-0472">Membrane</keyword>
<evidence type="ECO:0000313" key="7">
    <source>
        <dbReference type="Proteomes" id="UP001597512"/>
    </source>
</evidence>
<name>A0ABW6AF91_9BACT</name>
<evidence type="ECO:0000256" key="4">
    <source>
        <dbReference type="ARBA" id="ARBA00023136"/>
    </source>
</evidence>
<keyword evidence="2 5" id="KW-0812">Transmembrane</keyword>
<comment type="caution">
    <text evidence="6">The sequence shown here is derived from an EMBL/GenBank/DDBJ whole genome shotgun (WGS) entry which is preliminary data.</text>
</comment>
<dbReference type="InterPro" id="IPR032808">
    <property type="entry name" value="DoxX"/>
</dbReference>
<feature type="transmembrane region" description="Helical" evidence="5">
    <location>
        <begin position="21"/>
        <end position="44"/>
    </location>
</feature>
<evidence type="ECO:0000256" key="5">
    <source>
        <dbReference type="SAM" id="Phobius"/>
    </source>
</evidence>
<sequence>MKTLTNLFDRFDRLDTSINRWLVAYSILLLRIGMGIIFLGFGILKFFPGISPIESLATRTTTVLTLGVFSGHSAMDFVAALECVIGICFVSGRFLRVGVWLMAAQMIGAMSPLLIYPGELFPGPLHAPTLAAQYIIKDIILVAAGMVIASTWTGARIVAEPQSLRSTLQTRIPGVYGVKRLARKVAAV</sequence>
<organism evidence="6 7">
    <name type="scientific">Spirosoma flavum</name>
    <dbReference type="NCBI Taxonomy" id="2048557"/>
    <lineage>
        <taxon>Bacteria</taxon>
        <taxon>Pseudomonadati</taxon>
        <taxon>Bacteroidota</taxon>
        <taxon>Cytophagia</taxon>
        <taxon>Cytophagales</taxon>
        <taxon>Cytophagaceae</taxon>
        <taxon>Spirosoma</taxon>
    </lineage>
</organism>
<protein>
    <submittedName>
        <fullName evidence="6">DoxX family membrane protein</fullName>
    </submittedName>
</protein>
<evidence type="ECO:0000256" key="1">
    <source>
        <dbReference type="ARBA" id="ARBA00004141"/>
    </source>
</evidence>
<gene>
    <name evidence="6" type="ORF">ACFS25_06620</name>
</gene>
<evidence type="ECO:0000256" key="3">
    <source>
        <dbReference type="ARBA" id="ARBA00022989"/>
    </source>
</evidence>
<proteinExistence type="predicted"/>
<dbReference type="EMBL" id="JBHUOM010000002">
    <property type="protein sequence ID" value="MFD2933449.1"/>
    <property type="molecule type" value="Genomic_DNA"/>
</dbReference>
<keyword evidence="3 5" id="KW-1133">Transmembrane helix</keyword>
<feature type="transmembrane region" description="Helical" evidence="5">
    <location>
        <begin position="97"/>
        <end position="115"/>
    </location>
</feature>
<accession>A0ABW6AF91</accession>
<dbReference type="Proteomes" id="UP001597512">
    <property type="component" value="Unassembled WGS sequence"/>
</dbReference>
<dbReference type="RefSeq" id="WP_381497818.1">
    <property type="nucleotide sequence ID" value="NZ_JBHUOM010000002.1"/>
</dbReference>
<reference evidence="7" key="1">
    <citation type="journal article" date="2019" name="Int. J. Syst. Evol. Microbiol.">
        <title>The Global Catalogue of Microorganisms (GCM) 10K type strain sequencing project: providing services to taxonomists for standard genome sequencing and annotation.</title>
        <authorList>
            <consortium name="The Broad Institute Genomics Platform"/>
            <consortium name="The Broad Institute Genome Sequencing Center for Infectious Disease"/>
            <person name="Wu L."/>
            <person name="Ma J."/>
        </authorList>
    </citation>
    <scope>NUCLEOTIDE SEQUENCE [LARGE SCALE GENOMIC DNA]</scope>
    <source>
        <strain evidence="7">KCTC 52490</strain>
    </source>
</reference>
<feature type="transmembrane region" description="Helical" evidence="5">
    <location>
        <begin position="135"/>
        <end position="155"/>
    </location>
</feature>